<dbReference type="Pfam" id="PF00171">
    <property type="entry name" value="Aldedh"/>
    <property type="match status" value="1"/>
</dbReference>
<dbReference type="InterPro" id="IPR016163">
    <property type="entry name" value="Ald_DH_C"/>
</dbReference>
<dbReference type="InterPro" id="IPR029510">
    <property type="entry name" value="Ald_DH_CS_GLU"/>
</dbReference>
<dbReference type="InterPro" id="IPR016160">
    <property type="entry name" value="Ald_DH_CS_CYS"/>
</dbReference>
<feature type="active site" evidence="6">
    <location>
        <position position="304"/>
    </location>
</feature>
<dbReference type="FunFam" id="3.40.605.10:FF:000005">
    <property type="entry name" value="Succinate-semialdehyde dehydrogenase I"/>
    <property type="match status" value="1"/>
</dbReference>
<proteinExistence type="inferred from homology"/>
<dbReference type="GO" id="GO:0005739">
    <property type="term" value="C:mitochondrion"/>
    <property type="evidence" value="ECO:0007669"/>
    <property type="project" value="TreeGrafter"/>
</dbReference>
<keyword evidence="4 7" id="KW-0560">Oxidoreductase</keyword>
<comment type="caution">
    <text evidence="9">The sequence shown here is derived from an EMBL/GenBank/DDBJ whole genome shotgun (WGS) entry which is preliminary data.</text>
</comment>
<dbReference type="OrthoDB" id="310895at2759"/>
<evidence type="ECO:0000256" key="4">
    <source>
        <dbReference type="ARBA" id="ARBA00023002"/>
    </source>
</evidence>
<dbReference type="GO" id="GO:0009450">
    <property type="term" value="P:gamma-aminobutyric acid catabolic process"/>
    <property type="evidence" value="ECO:0007669"/>
    <property type="project" value="TreeGrafter"/>
</dbReference>
<comment type="similarity">
    <text evidence="1 7">Belongs to the aldehyde dehydrogenase family.</text>
</comment>
<dbReference type="PANTHER" id="PTHR43353:SF5">
    <property type="entry name" value="SUCCINATE-SEMIALDEHYDE DEHYDROGENASE, MITOCHONDRIAL"/>
    <property type="match status" value="1"/>
</dbReference>
<dbReference type="InterPro" id="IPR016162">
    <property type="entry name" value="Ald_DH_N"/>
</dbReference>
<evidence type="ECO:0000256" key="5">
    <source>
        <dbReference type="ARBA" id="ARBA00030806"/>
    </source>
</evidence>
<dbReference type="InterPro" id="IPR050740">
    <property type="entry name" value="Aldehyde_DH_Superfamily"/>
</dbReference>
<evidence type="ECO:0000256" key="1">
    <source>
        <dbReference type="ARBA" id="ARBA00009986"/>
    </source>
</evidence>
<dbReference type="Gene3D" id="3.40.309.10">
    <property type="entry name" value="Aldehyde Dehydrogenase, Chain A, domain 2"/>
    <property type="match status" value="2"/>
</dbReference>
<dbReference type="GO" id="GO:0004777">
    <property type="term" value="F:succinate-semialdehyde dehydrogenase (NAD+) activity"/>
    <property type="evidence" value="ECO:0007669"/>
    <property type="project" value="UniProtKB-EC"/>
</dbReference>
<accession>A0A814E3S1</accession>
<evidence type="ECO:0000256" key="3">
    <source>
        <dbReference type="ARBA" id="ARBA00019842"/>
    </source>
</evidence>
<dbReference type="CDD" id="cd07103">
    <property type="entry name" value="ALDH_F5_SSADH_GabD"/>
    <property type="match status" value="1"/>
</dbReference>
<dbReference type="SUPFAM" id="SSF53720">
    <property type="entry name" value="ALDH-like"/>
    <property type="match status" value="1"/>
</dbReference>
<sequence>MFKILNQFNKNFKNVINISNECKYSHKIFFKQSALSCNLVQISSHHCSAQHLDLFPNKTYIGGKWTDSLSSKTFEVLDPAKNTLLGTVPDCNVEDLNLAINSANSAFQIWSNFTAEQRSKVLRKLYDLHVQYKQQLAEIITHENGKPLRESLVEIDSSAKSYEWFSEEAKRAYGDVIPSPAPNKRFLVVKQPVGICGFITPWNFPAYMIARKTAAALAAGCTVVIKPAEDTPYSALALCQLAEMAGLPAGCLNVVTTSRSNTAQIGKALCENQLVKKISFTGSTAVGKILLQNSASTVKKVQMELGGNAPFIVFDSADIKKAVSGLMASKFRNSGQTCVCANRIFVQENIYDKFILALAEEMKNQLKVGHGFENDVTQGGKIVMGGAKCDILGGNFFEPTLISDVNNDMEISREEIFGPVAAIMKFKTEEDAVRLANSVPVGLAGYFYSNDISQIWRVAEKLEVGMVGVNEGIISTIEAPFGGIKESGFGSEGSKYGMNEYLNNKFICMGI</sequence>
<dbReference type="InterPro" id="IPR015590">
    <property type="entry name" value="Aldehyde_DH_dom"/>
</dbReference>
<gene>
    <name evidence="9" type="ORF">OXX778_LOCUS14584</name>
</gene>
<evidence type="ECO:0000256" key="6">
    <source>
        <dbReference type="PROSITE-ProRule" id="PRU10007"/>
    </source>
</evidence>
<evidence type="ECO:0000256" key="2">
    <source>
        <dbReference type="ARBA" id="ARBA00013051"/>
    </source>
</evidence>
<dbReference type="Gene3D" id="3.40.605.10">
    <property type="entry name" value="Aldehyde Dehydrogenase, Chain A, domain 1"/>
    <property type="match status" value="1"/>
</dbReference>
<reference evidence="9" key="1">
    <citation type="submission" date="2021-02" db="EMBL/GenBank/DDBJ databases">
        <authorList>
            <person name="Nowell W R."/>
        </authorList>
    </citation>
    <scope>NUCLEOTIDE SEQUENCE</scope>
    <source>
        <strain evidence="9">Ploen Becks lab</strain>
    </source>
</reference>
<dbReference type="AlphaFoldDB" id="A0A814E3S1"/>
<dbReference type="PROSITE" id="PS00687">
    <property type="entry name" value="ALDEHYDE_DEHYDR_GLU"/>
    <property type="match status" value="1"/>
</dbReference>
<dbReference type="EMBL" id="CAJNOC010003028">
    <property type="protein sequence ID" value="CAF0964236.1"/>
    <property type="molecule type" value="Genomic_DNA"/>
</dbReference>
<dbReference type="InterPro" id="IPR016161">
    <property type="entry name" value="Ald_DH/histidinol_DH"/>
</dbReference>
<protein>
    <recommendedName>
        <fullName evidence="3">Succinate-semialdehyde dehydrogenase, mitochondrial</fullName>
        <ecNumber evidence="2">1.2.1.24</ecNumber>
    </recommendedName>
    <alternativeName>
        <fullName evidence="5">NAD(+)-dependent succinic semialdehyde dehydrogenase</fullName>
    </alternativeName>
</protein>
<keyword evidence="10" id="KW-1185">Reference proteome</keyword>
<evidence type="ECO:0000259" key="8">
    <source>
        <dbReference type="Pfam" id="PF00171"/>
    </source>
</evidence>
<evidence type="ECO:0000313" key="9">
    <source>
        <dbReference type="EMBL" id="CAF0964236.1"/>
    </source>
</evidence>
<organism evidence="9 10">
    <name type="scientific">Brachionus calyciflorus</name>
    <dbReference type="NCBI Taxonomy" id="104777"/>
    <lineage>
        <taxon>Eukaryota</taxon>
        <taxon>Metazoa</taxon>
        <taxon>Spiralia</taxon>
        <taxon>Gnathifera</taxon>
        <taxon>Rotifera</taxon>
        <taxon>Eurotatoria</taxon>
        <taxon>Monogononta</taxon>
        <taxon>Pseudotrocha</taxon>
        <taxon>Ploima</taxon>
        <taxon>Brachionidae</taxon>
        <taxon>Brachionus</taxon>
    </lineage>
</organism>
<dbReference type="PANTHER" id="PTHR43353">
    <property type="entry name" value="SUCCINATE-SEMIALDEHYDE DEHYDROGENASE, MITOCHONDRIAL"/>
    <property type="match status" value="1"/>
</dbReference>
<evidence type="ECO:0000256" key="7">
    <source>
        <dbReference type="RuleBase" id="RU003345"/>
    </source>
</evidence>
<feature type="domain" description="Aldehyde dehydrogenase" evidence="8">
    <location>
        <begin position="65"/>
        <end position="379"/>
    </location>
</feature>
<name>A0A814E3S1_9BILA</name>
<dbReference type="EC" id="1.2.1.24" evidence="2"/>
<evidence type="ECO:0000313" key="10">
    <source>
        <dbReference type="Proteomes" id="UP000663879"/>
    </source>
</evidence>
<dbReference type="Proteomes" id="UP000663879">
    <property type="component" value="Unassembled WGS sequence"/>
</dbReference>
<dbReference type="PROSITE" id="PS00070">
    <property type="entry name" value="ALDEHYDE_DEHYDR_CYS"/>
    <property type="match status" value="1"/>
</dbReference>